<evidence type="ECO:0000256" key="2">
    <source>
        <dbReference type="ARBA" id="ARBA00022670"/>
    </source>
</evidence>
<dbReference type="Gene3D" id="2.60.120.260">
    <property type="entry name" value="Galactose-binding domain-like"/>
    <property type="match status" value="1"/>
</dbReference>
<dbReference type="Pfam" id="PF00082">
    <property type="entry name" value="Peptidase_S8"/>
    <property type="match status" value="1"/>
</dbReference>
<dbReference type="GO" id="GO:0005802">
    <property type="term" value="C:trans-Golgi network"/>
    <property type="evidence" value="ECO:0007669"/>
    <property type="project" value="TreeGrafter"/>
</dbReference>
<dbReference type="GO" id="GO:0000139">
    <property type="term" value="C:Golgi membrane"/>
    <property type="evidence" value="ECO:0007669"/>
    <property type="project" value="TreeGrafter"/>
</dbReference>
<comment type="caution">
    <text evidence="16">The sequence shown here is derived from an EMBL/GenBank/DDBJ whole genome shotgun (WGS) entry which is preliminary data.</text>
</comment>
<dbReference type="InterPro" id="IPR008979">
    <property type="entry name" value="Galactose-bd-like_sf"/>
</dbReference>
<evidence type="ECO:0000256" key="3">
    <source>
        <dbReference type="ARBA" id="ARBA00022685"/>
    </source>
</evidence>
<feature type="active site" description="Charge relay system" evidence="11 12">
    <location>
        <position position="157"/>
    </location>
</feature>
<reference evidence="17" key="1">
    <citation type="journal article" date="2017" name="bioRxiv">
        <title>Comparative analysis of the genomes of Stylophora pistillata and Acropora digitifera provides evidence for extensive differences between species of corals.</title>
        <authorList>
            <person name="Voolstra C.R."/>
            <person name="Li Y."/>
            <person name="Liew Y.J."/>
            <person name="Baumgarten S."/>
            <person name="Zoccola D."/>
            <person name="Flot J.-F."/>
            <person name="Tambutte S."/>
            <person name="Allemand D."/>
            <person name="Aranda M."/>
        </authorList>
    </citation>
    <scope>NUCLEOTIDE SEQUENCE [LARGE SCALE GENOMIC DNA]</scope>
</reference>
<keyword evidence="14" id="KW-0472">Membrane</keyword>
<evidence type="ECO:0000256" key="13">
    <source>
        <dbReference type="SAM" id="MobiDB-lite"/>
    </source>
</evidence>
<evidence type="ECO:0000256" key="1">
    <source>
        <dbReference type="ARBA" id="ARBA00005325"/>
    </source>
</evidence>
<dbReference type="Pfam" id="PF16470">
    <property type="entry name" value="S8_pro-domain"/>
    <property type="match status" value="1"/>
</dbReference>
<dbReference type="OrthoDB" id="300641at2759"/>
<organism evidence="16 17">
    <name type="scientific">Stylophora pistillata</name>
    <name type="common">Smooth cauliflower coral</name>
    <dbReference type="NCBI Taxonomy" id="50429"/>
    <lineage>
        <taxon>Eukaryota</taxon>
        <taxon>Metazoa</taxon>
        <taxon>Cnidaria</taxon>
        <taxon>Anthozoa</taxon>
        <taxon>Hexacorallia</taxon>
        <taxon>Scleractinia</taxon>
        <taxon>Astrocoeniina</taxon>
        <taxon>Pocilloporidae</taxon>
        <taxon>Stylophora</taxon>
    </lineage>
</organism>
<keyword evidence="14" id="KW-0812">Transmembrane</keyword>
<evidence type="ECO:0000256" key="11">
    <source>
        <dbReference type="PIRSR" id="PIRSR615500-1"/>
    </source>
</evidence>
<evidence type="ECO:0000256" key="5">
    <source>
        <dbReference type="ARBA" id="ARBA00022801"/>
    </source>
</evidence>
<evidence type="ECO:0000259" key="15">
    <source>
        <dbReference type="PROSITE" id="PS51829"/>
    </source>
</evidence>
<feature type="domain" description="P/Homo B" evidence="15">
    <location>
        <begin position="443"/>
        <end position="580"/>
    </location>
</feature>
<dbReference type="InterPro" id="IPR038466">
    <property type="entry name" value="S8_pro-domain_sf"/>
</dbReference>
<dbReference type="EMBL" id="LSMT01001085">
    <property type="protein sequence ID" value="PFX13058.1"/>
    <property type="molecule type" value="Genomic_DNA"/>
</dbReference>
<dbReference type="PANTHER" id="PTHR42884:SF14">
    <property type="entry name" value="NEUROENDOCRINE CONVERTASE 1"/>
    <property type="match status" value="1"/>
</dbReference>
<keyword evidence="3" id="KW-0165">Cleavage on pair of basic residues</keyword>
<protein>
    <submittedName>
        <fullName evidence="16">Furin</fullName>
    </submittedName>
</protein>
<dbReference type="InterPro" id="IPR036852">
    <property type="entry name" value="Peptidase_S8/S53_dom_sf"/>
</dbReference>
<keyword evidence="5 12" id="KW-0378">Hydrolase</keyword>
<sequence>MAFYFSPVTGFFTIVLLITFYCGREITAKEIFTNSWAVEVHGQRVAKEIALKHGLIYDKHLFQDYHVFTHPRLEKRSEKTQISLQADAKLQSEPKVKWFMHQQEKTYKLFSMLVEDRLFREQWYIERPKSSMEPTYGITSVWEAGYTGKGILVAVVDDGVDGSHPDLQENYDLSKSFDYVDGTEAKLGKKVPGHGNRCAGIIAGAANRICGRGLAYNSKIAGVHIFDTDGKSTDAIEAKSLVHELESVDIYSNSWGPGDMGLEIEDPGPLASAAIKRGIDKGRGGLGAIYTFAAGNGGPTGDSCAYNGYVNSIYTIAINGVNEDGTKPTYAEECPGIMATTYSRDTINKIGTVVTTDENGGCVSDFGATSAATAMASGLIALTLQANANLTWRDVQHIIVQSARPAPGVAGVLLKRGHWIENKAGLFVSKVYGFGLMDAGRMVSLAKNWTRVSPQERCEIKSNDTNVPIPGSASMEVKDCPIKFLEHVQIKVNLDFLYRGDLSLQLKAPSDTTSPMTRQRKFDNLLGIKNLTDWVMTTLFHWGESPIGTWELKISDFDLRYPSTGVLYSWSLILYGTTSTSPVETIHKPRPTQHTRTAQNSTLNGDDDGDDSNDGNDDGDDDDDVVIFAVVGVVGALSVSGLITGTVIVLHRKRKRREKVKQGPNKTCGTEEKECEGKIPKHEQCNVITRISDRKVTSSSEFMV</sequence>
<feature type="compositionally biased region" description="Polar residues" evidence="13">
    <location>
        <begin position="594"/>
        <end position="603"/>
    </location>
</feature>
<dbReference type="Proteomes" id="UP000225706">
    <property type="component" value="Unassembled WGS sequence"/>
</dbReference>
<dbReference type="Gene3D" id="3.30.70.850">
    <property type="entry name" value="Peptidase S8, pro-domain"/>
    <property type="match status" value="1"/>
</dbReference>
<dbReference type="InterPro" id="IPR032815">
    <property type="entry name" value="S8_pro-domain"/>
</dbReference>
<evidence type="ECO:0000313" key="17">
    <source>
        <dbReference type="Proteomes" id="UP000225706"/>
    </source>
</evidence>
<keyword evidence="4" id="KW-0732">Signal</keyword>
<dbReference type="FunFam" id="3.40.50.200:FF:000021">
    <property type="entry name" value="Proprotein convertase subtilisin/kexin type 5a"/>
    <property type="match status" value="1"/>
</dbReference>
<keyword evidence="8" id="KW-0865">Zymogen</keyword>
<dbReference type="PROSITE" id="PS00136">
    <property type="entry name" value="SUBTILASE_ASP"/>
    <property type="match status" value="1"/>
</dbReference>
<name>A0A2B4R9I9_STYPI</name>
<evidence type="ECO:0000256" key="6">
    <source>
        <dbReference type="ARBA" id="ARBA00022825"/>
    </source>
</evidence>
<dbReference type="GO" id="GO:0004252">
    <property type="term" value="F:serine-type endopeptidase activity"/>
    <property type="evidence" value="ECO:0007669"/>
    <property type="project" value="UniProtKB-UniRule"/>
</dbReference>
<dbReference type="InterPro" id="IPR002884">
    <property type="entry name" value="P_dom"/>
</dbReference>
<dbReference type="PANTHER" id="PTHR42884">
    <property type="entry name" value="PROPROTEIN CONVERTASE SUBTILISIN/KEXIN-RELATED"/>
    <property type="match status" value="1"/>
</dbReference>
<dbReference type="AlphaFoldDB" id="A0A2B4R9I9"/>
<keyword evidence="10" id="KW-0325">Glycoprotein</keyword>
<accession>A0A2B4R9I9</accession>
<dbReference type="SUPFAM" id="SSF54897">
    <property type="entry name" value="Protease propeptides/inhibitors"/>
    <property type="match status" value="1"/>
</dbReference>
<evidence type="ECO:0000256" key="8">
    <source>
        <dbReference type="ARBA" id="ARBA00023145"/>
    </source>
</evidence>
<keyword evidence="17" id="KW-1185">Reference proteome</keyword>
<dbReference type="GO" id="GO:0016485">
    <property type="term" value="P:protein processing"/>
    <property type="evidence" value="ECO:0007669"/>
    <property type="project" value="TreeGrafter"/>
</dbReference>
<evidence type="ECO:0000256" key="10">
    <source>
        <dbReference type="ARBA" id="ARBA00023180"/>
    </source>
</evidence>
<dbReference type="SUPFAM" id="SSF52743">
    <property type="entry name" value="Subtilisin-like"/>
    <property type="match status" value="1"/>
</dbReference>
<keyword evidence="14" id="KW-1133">Transmembrane helix</keyword>
<keyword evidence="6 12" id="KW-0720">Serine protease</keyword>
<evidence type="ECO:0000256" key="14">
    <source>
        <dbReference type="SAM" id="Phobius"/>
    </source>
</evidence>
<comment type="similarity">
    <text evidence="1">Belongs to the peptidase S8 family. Furin subfamily.</text>
</comment>
<dbReference type="PRINTS" id="PR00723">
    <property type="entry name" value="SUBTILISIN"/>
</dbReference>
<evidence type="ECO:0000256" key="9">
    <source>
        <dbReference type="ARBA" id="ARBA00023157"/>
    </source>
</evidence>
<feature type="active site" description="Charge relay system" evidence="11 12">
    <location>
        <position position="194"/>
    </location>
</feature>
<proteinExistence type="inferred from homology"/>
<evidence type="ECO:0000313" key="16">
    <source>
        <dbReference type="EMBL" id="PFX13058.1"/>
    </source>
</evidence>
<dbReference type="InterPro" id="IPR023827">
    <property type="entry name" value="Peptidase_S8_Asp-AS"/>
</dbReference>
<dbReference type="PROSITE" id="PS51829">
    <property type="entry name" value="P_HOMO_B"/>
    <property type="match status" value="1"/>
</dbReference>
<dbReference type="InterPro" id="IPR000209">
    <property type="entry name" value="Peptidase_S8/S53_dom"/>
</dbReference>
<dbReference type="Pfam" id="PF01483">
    <property type="entry name" value="P_proprotein"/>
    <property type="match status" value="1"/>
</dbReference>
<keyword evidence="7" id="KW-0106">Calcium</keyword>
<evidence type="ECO:0000256" key="12">
    <source>
        <dbReference type="PROSITE-ProRule" id="PRU01240"/>
    </source>
</evidence>
<dbReference type="InterPro" id="IPR015500">
    <property type="entry name" value="Peptidase_S8_subtilisin-rel"/>
</dbReference>
<feature type="region of interest" description="Disordered" evidence="13">
    <location>
        <begin position="583"/>
        <end position="619"/>
    </location>
</feature>
<dbReference type="CDD" id="cd04059">
    <property type="entry name" value="Peptidases_S8_Protein_convertases_Kexins_Furin-like"/>
    <property type="match status" value="1"/>
</dbReference>
<dbReference type="Gene3D" id="3.40.50.200">
    <property type="entry name" value="Peptidase S8/S53 domain"/>
    <property type="match status" value="1"/>
</dbReference>
<keyword evidence="9" id="KW-1015">Disulfide bond</keyword>
<gene>
    <name evidence="16" type="primary">FURIN</name>
    <name evidence="16" type="ORF">AWC38_SpisGene22894</name>
</gene>
<feature type="transmembrane region" description="Helical" evidence="14">
    <location>
        <begin position="625"/>
        <end position="650"/>
    </location>
</feature>
<dbReference type="SUPFAM" id="SSF49785">
    <property type="entry name" value="Galactose-binding domain-like"/>
    <property type="match status" value="1"/>
</dbReference>
<evidence type="ECO:0000256" key="4">
    <source>
        <dbReference type="ARBA" id="ARBA00022729"/>
    </source>
</evidence>
<feature type="compositionally biased region" description="Acidic residues" evidence="13">
    <location>
        <begin position="605"/>
        <end position="619"/>
    </location>
</feature>
<feature type="active site" description="Charge relay system" evidence="11 12">
    <location>
        <position position="370"/>
    </location>
</feature>
<keyword evidence="2 12" id="KW-0645">Protease</keyword>
<dbReference type="PROSITE" id="PS51892">
    <property type="entry name" value="SUBTILASE"/>
    <property type="match status" value="1"/>
</dbReference>
<evidence type="ECO:0000256" key="7">
    <source>
        <dbReference type="ARBA" id="ARBA00022837"/>
    </source>
</evidence>
<dbReference type="InterPro" id="IPR034182">
    <property type="entry name" value="Kexin/furin"/>
</dbReference>